<feature type="region of interest" description="Disordered" evidence="9">
    <location>
        <begin position="295"/>
        <end position="349"/>
    </location>
</feature>
<dbReference type="GO" id="GO:0006915">
    <property type="term" value="P:apoptotic process"/>
    <property type="evidence" value="ECO:0007669"/>
    <property type="project" value="UniProtKB-KW"/>
</dbReference>
<feature type="chain" id="PRO_5028296603" evidence="11">
    <location>
        <begin position="24"/>
        <end position="608"/>
    </location>
</feature>
<feature type="disulfide bond" evidence="8">
    <location>
        <begin position="64"/>
        <end position="79"/>
    </location>
</feature>
<protein>
    <submittedName>
        <fullName evidence="14">Uncharacterized protein LOC109480133 isoform X1</fullName>
    </submittedName>
</protein>
<dbReference type="GO" id="GO:0005576">
    <property type="term" value="C:extracellular region"/>
    <property type="evidence" value="ECO:0007669"/>
    <property type="project" value="UniProtKB-SubCell"/>
</dbReference>
<keyword evidence="10" id="KW-0472">Membrane</keyword>
<keyword evidence="13" id="KW-1185">Reference proteome</keyword>
<accession>A0A6P5A3P1</accession>
<keyword evidence="6 8" id="KW-1015">Disulfide bond</keyword>
<feature type="compositionally biased region" description="Low complexity" evidence="9">
    <location>
        <begin position="295"/>
        <end position="305"/>
    </location>
</feature>
<dbReference type="PROSITE" id="PS50050">
    <property type="entry name" value="TNFR_NGFR_2"/>
    <property type="match status" value="2"/>
</dbReference>
<keyword evidence="4 11" id="KW-0732">Signal</keyword>
<dbReference type="AlphaFoldDB" id="A0A6P5A3P1"/>
<feature type="signal peptide" evidence="11">
    <location>
        <begin position="1"/>
        <end position="23"/>
    </location>
</feature>
<dbReference type="SMART" id="SM00208">
    <property type="entry name" value="TNFR"/>
    <property type="match status" value="4"/>
</dbReference>
<dbReference type="InterPro" id="IPR000488">
    <property type="entry name" value="Death_dom"/>
</dbReference>
<feature type="region of interest" description="Disordered" evidence="9">
    <location>
        <begin position="457"/>
        <end position="520"/>
    </location>
</feature>
<dbReference type="SUPFAM" id="SSF57586">
    <property type="entry name" value="TNF receptor-like"/>
    <property type="match status" value="2"/>
</dbReference>
<evidence type="ECO:0000313" key="13">
    <source>
        <dbReference type="Proteomes" id="UP000515135"/>
    </source>
</evidence>
<comment type="subcellular location">
    <subcellularLocation>
        <location evidence="1">Secreted</location>
    </subcellularLocation>
</comment>
<sequence length="608" mass="67267">MSPVYFSGFLVVLAILLDQFASAQQICIRELEYPHNGLCCNLCPPGFYKVKDCTWNLQTECAACADGYFLDHPNFETRCRRCTRCHSQVHEEEKTPCRKYQDRVCQCMQGYFIPRWSVSEVCYRHMKCPPGEGVDKKGTRETNTVCRPCAHGTFSDKRSSRQKCRRWTDCKQLGREEVEEGTKKHDAICRAKLTTTTQTVPSLKSTKSTLSTIITSQARSKPPPPYSVLPKFTMSMSTPLPNFTVASTTPTPSTSDFIFILKSSTASSSQPVSEMSSSPPKLISTVQHDIKTLSTKTKTTETSSSDQNISDFQSSSTHSLGTTTTAIVTSANGDTRADQKSSTSPSPAVTIMQPKTSVSYFIELIAKAKPATTPATYTLTETTEQREETKYKPDVRNNGVHGYALQKAMILILSCLLVITVIILAAIVIKFWCYKKKKNISLPTVYYNNTSGDVTIGEGSQDDSQNHLMGADGGSGSQDNNSDAVHSVEVHEANQMNTEDEHSPLMPALGGHPEEAAASPSEDLDISEKELAKLARTMGPGWEAASIQFLDITRAQLQTCKDNNLLNRDMQIFDTLNLWKTNNKGKATLQTLCQLLTQAEVDYTVEEY</sequence>
<keyword evidence="10" id="KW-0812">Transmembrane</keyword>
<feature type="compositionally biased region" description="Low complexity" evidence="9">
    <location>
        <begin position="314"/>
        <end position="325"/>
    </location>
</feature>
<dbReference type="PANTHER" id="PTHR23097:SF181">
    <property type="entry name" value="CASPASE-8-LIKE"/>
    <property type="match status" value="1"/>
</dbReference>
<feature type="disulfide bond" evidence="8">
    <location>
        <begin position="128"/>
        <end position="146"/>
    </location>
</feature>
<evidence type="ECO:0000313" key="14">
    <source>
        <dbReference type="RefSeq" id="XP_019637847.1"/>
    </source>
</evidence>
<feature type="transmembrane region" description="Helical" evidence="10">
    <location>
        <begin position="408"/>
        <end position="433"/>
    </location>
</feature>
<dbReference type="PANTHER" id="PTHR23097">
    <property type="entry name" value="TUMOR NECROSIS FACTOR RECEPTOR SUPERFAMILY MEMBER"/>
    <property type="match status" value="1"/>
</dbReference>
<evidence type="ECO:0000256" key="3">
    <source>
        <dbReference type="ARBA" id="ARBA00022703"/>
    </source>
</evidence>
<evidence type="ECO:0000256" key="5">
    <source>
        <dbReference type="ARBA" id="ARBA00022737"/>
    </source>
</evidence>
<evidence type="ECO:0000256" key="7">
    <source>
        <dbReference type="ARBA" id="ARBA00023180"/>
    </source>
</evidence>
<keyword evidence="3" id="KW-0053">Apoptosis</keyword>
<feature type="repeat" description="TNFR-Cys" evidence="8">
    <location>
        <begin position="106"/>
        <end position="146"/>
    </location>
</feature>
<organism evidence="13 14">
    <name type="scientific">Branchiostoma belcheri</name>
    <name type="common">Amphioxus</name>
    <dbReference type="NCBI Taxonomy" id="7741"/>
    <lineage>
        <taxon>Eukaryota</taxon>
        <taxon>Metazoa</taxon>
        <taxon>Chordata</taxon>
        <taxon>Cephalochordata</taxon>
        <taxon>Leptocardii</taxon>
        <taxon>Amphioxiformes</taxon>
        <taxon>Branchiostomatidae</taxon>
        <taxon>Branchiostoma</taxon>
    </lineage>
</organism>
<dbReference type="Pfam" id="PF00531">
    <property type="entry name" value="Death"/>
    <property type="match status" value="1"/>
</dbReference>
<feature type="repeat" description="TNFR-Cys" evidence="8">
    <location>
        <begin position="63"/>
        <end position="105"/>
    </location>
</feature>
<feature type="domain" description="TNFR-Cys" evidence="12">
    <location>
        <begin position="106"/>
        <end position="146"/>
    </location>
</feature>
<gene>
    <name evidence="14" type="primary">LOC109480133</name>
</gene>
<dbReference type="GeneID" id="109480133"/>
<evidence type="ECO:0000256" key="9">
    <source>
        <dbReference type="SAM" id="MobiDB-lite"/>
    </source>
</evidence>
<evidence type="ECO:0000256" key="6">
    <source>
        <dbReference type="ARBA" id="ARBA00023157"/>
    </source>
</evidence>
<evidence type="ECO:0000256" key="8">
    <source>
        <dbReference type="PROSITE-ProRule" id="PRU00206"/>
    </source>
</evidence>
<feature type="compositionally biased region" description="Polar residues" evidence="9">
    <location>
        <begin position="340"/>
        <end position="349"/>
    </location>
</feature>
<dbReference type="OrthoDB" id="10031141at2759"/>
<dbReference type="KEGG" id="bbel:109480133"/>
<evidence type="ECO:0000259" key="12">
    <source>
        <dbReference type="PROSITE" id="PS50050"/>
    </source>
</evidence>
<dbReference type="InterPro" id="IPR001368">
    <property type="entry name" value="TNFR/NGFR_Cys_rich_reg"/>
</dbReference>
<feature type="disulfide bond" evidence="8">
    <location>
        <begin position="107"/>
        <end position="122"/>
    </location>
</feature>
<reference evidence="14" key="1">
    <citation type="submission" date="2025-08" db="UniProtKB">
        <authorList>
            <consortium name="RefSeq"/>
        </authorList>
    </citation>
    <scope>IDENTIFICATION</scope>
    <source>
        <tissue evidence="14">Gonad</tissue>
    </source>
</reference>
<dbReference type="Pfam" id="PF00020">
    <property type="entry name" value="TNFR_c6"/>
    <property type="match status" value="3"/>
</dbReference>
<dbReference type="InterPro" id="IPR052459">
    <property type="entry name" value="TNFRSF_decoy_receptor"/>
</dbReference>
<dbReference type="Proteomes" id="UP000515135">
    <property type="component" value="Unplaced"/>
</dbReference>
<dbReference type="Gene3D" id="2.10.50.10">
    <property type="entry name" value="Tumor Necrosis Factor Receptor, subunit A, domain 2"/>
    <property type="match status" value="3"/>
</dbReference>
<proteinExistence type="predicted"/>
<name>A0A6P5A3P1_BRABE</name>
<dbReference type="InterPro" id="IPR011029">
    <property type="entry name" value="DEATH-like_dom_sf"/>
</dbReference>
<evidence type="ECO:0000256" key="1">
    <source>
        <dbReference type="ARBA" id="ARBA00004613"/>
    </source>
</evidence>
<comment type="caution">
    <text evidence="8">Lacks conserved residue(s) required for the propagation of feature annotation.</text>
</comment>
<keyword evidence="5" id="KW-0677">Repeat</keyword>
<feature type="domain" description="TNFR-Cys" evidence="12">
    <location>
        <begin position="63"/>
        <end position="105"/>
    </location>
</feature>
<dbReference type="RefSeq" id="XP_019637847.1">
    <property type="nucleotide sequence ID" value="XM_019782288.1"/>
</dbReference>
<dbReference type="SUPFAM" id="SSF47986">
    <property type="entry name" value="DEATH domain"/>
    <property type="match status" value="1"/>
</dbReference>
<keyword evidence="7" id="KW-0325">Glycoprotein</keyword>
<evidence type="ECO:0000256" key="11">
    <source>
        <dbReference type="SAM" id="SignalP"/>
    </source>
</evidence>
<evidence type="ECO:0000256" key="4">
    <source>
        <dbReference type="ARBA" id="ARBA00022729"/>
    </source>
</evidence>
<evidence type="ECO:0000256" key="10">
    <source>
        <dbReference type="SAM" id="Phobius"/>
    </source>
</evidence>
<keyword evidence="2" id="KW-0964">Secreted</keyword>
<dbReference type="GO" id="GO:0007165">
    <property type="term" value="P:signal transduction"/>
    <property type="evidence" value="ECO:0007669"/>
    <property type="project" value="InterPro"/>
</dbReference>
<keyword evidence="10" id="KW-1133">Transmembrane helix</keyword>
<dbReference type="Gene3D" id="1.10.533.10">
    <property type="entry name" value="Death Domain, Fas"/>
    <property type="match status" value="1"/>
</dbReference>
<evidence type="ECO:0000256" key="2">
    <source>
        <dbReference type="ARBA" id="ARBA00022525"/>
    </source>
</evidence>